<evidence type="ECO:0000259" key="2">
    <source>
        <dbReference type="Pfam" id="PF05970"/>
    </source>
</evidence>
<keyword evidence="1" id="KW-0234">DNA repair</keyword>
<keyword evidence="1" id="KW-0233">DNA recombination</keyword>
<proteinExistence type="inferred from homology"/>
<organism evidence="3 4">
    <name type="scientific">Gigaspora margarita</name>
    <dbReference type="NCBI Taxonomy" id="4874"/>
    <lineage>
        <taxon>Eukaryota</taxon>
        <taxon>Fungi</taxon>
        <taxon>Fungi incertae sedis</taxon>
        <taxon>Mucoromycota</taxon>
        <taxon>Glomeromycotina</taxon>
        <taxon>Glomeromycetes</taxon>
        <taxon>Diversisporales</taxon>
        <taxon>Gigasporaceae</taxon>
        <taxon>Gigaspora</taxon>
    </lineage>
</organism>
<keyword evidence="1" id="KW-0347">Helicase</keyword>
<dbReference type="Gene3D" id="3.40.50.300">
    <property type="entry name" value="P-loop containing nucleotide triphosphate hydrolases"/>
    <property type="match status" value="1"/>
</dbReference>
<accession>A0ABN7XFX6</accession>
<feature type="non-terminal residue" evidence="3">
    <location>
        <position position="212"/>
    </location>
</feature>
<dbReference type="SUPFAM" id="SSF52540">
    <property type="entry name" value="P-loop containing nucleoside triphosphate hydrolases"/>
    <property type="match status" value="1"/>
</dbReference>
<feature type="non-terminal residue" evidence="3">
    <location>
        <position position="1"/>
    </location>
</feature>
<comment type="similarity">
    <text evidence="1">Belongs to the helicase family.</text>
</comment>
<feature type="domain" description="DNA helicase Pif1-like DEAD-box helicase" evidence="2">
    <location>
        <begin position="1"/>
        <end position="154"/>
    </location>
</feature>
<gene>
    <name evidence="3" type="ORF">GMARGA_LOCUS42940</name>
</gene>
<dbReference type="Pfam" id="PF05970">
    <property type="entry name" value="PIF1"/>
    <property type="match status" value="1"/>
</dbReference>
<dbReference type="EC" id="5.6.2.3" evidence="1"/>
<name>A0ABN7XFX6_GIGMA</name>
<keyword evidence="1" id="KW-0227">DNA damage</keyword>
<keyword evidence="1" id="KW-0547">Nucleotide-binding</keyword>
<comment type="cofactor">
    <cofactor evidence="1">
        <name>Mg(2+)</name>
        <dbReference type="ChEBI" id="CHEBI:18420"/>
    </cofactor>
</comment>
<comment type="caution">
    <text evidence="3">The sequence shown here is derived from an EMBL/GenBank/DDBJ whole genome shotgun (WGS) entry which is preliminary data.</text>
</comment>
<dbReference type="PANTHER" id="PTHR47642">
    <property type="entry name" value="ATP-DEPENDENT DNA HELICASE"/>
    <property type="match status" value="1"/>
</dbReference>
<keyword evidence="1" id="KW-0067">ATP-binding</keyword>
<comment type="catalytic activity">
    <reaction evidence="1">
        <text>ATP + H2O = ADP + phosphate + H(+)</text>
        <dbReference type="Rhea" id="RHEA:13065"/>
        <dbReference type="ChEBI" id="CHEBI:15377"/>
        <dbReference type="ChEBI" id="CHEBI:15378"/>
        <dbReference type="ChEBI" id="CHEBI:30616"/>
        <dbReference type="ChEBI" id="CHEBI:43474"/>
        <dbReference type="ChEBI" id="CHEBI:456216"/>
        <dbReference type="EC" id="5.6.2.3"/>
    </reaction>
</comment>
<evidence type="ECO:0000256" key="1">
    <source>
        <dbReference type="RuleBase" id="RU363044"/>
    </source>
</evidence>
<dbReference type="Proteomes" id="UP000789901">
    <property type="component" value="Unassembled WGS sequence"/>
</dbReference>
<dbReference type="InterPro" id="IPR010285">
    <property type="entry name" value="DNA_helicase_pif1-like_DEAD"/>
</dbReference>
<evidence type="ECO:0000313" key="3">
    <source>
        <dbReference type="EMBL" id="CAG8854119.1"/>
    </source>
</evidence>
<evidence type="ECO:0000313" key="4">
    <source>
        <dbReference type="Proteomes" id="UP000789901"/>
    </source>
</evidence>
<reference evidence="3 4" key="1">
    <citation type="submission" date="2021-06" db="EMBL/GenBank/DDBJ databases">
        <authorList>
            <person name="Kallberg Y."/>
            <person name="Tangrot J."/>
            <person name="Rosling A."/>
        </authorList>
    </citation>
    <scope>NUCLEOTIDE SEQUENCE [LARGE SCALE GENOMIC DNA]</scope>
    <source>
        <strain evidence="3 4">120-4 pot B 10/14</strain>
    </source>
</reference>
<keyword evidence="1" id="KW-0378">Hydrolase</keyword>
<keyword evidence="4" id="KW-1185">Reference proteome</keyword>
<dbReference type="PANTHER" id="PTHR47642:SF5">
    <property type="entry name" value="ATP-DEPENDENT DNA HELICASE"/>
    <property type="match status" value="1"/>
</dbReference>
<protein>
    <recommendedName>
        <fullName evidence="1">ATP-dependent DNA helicase</fullName>
        <ecNumber evidence="1">5.6.2.3</ecNumber>
    </recommendedName>
</protein>
<sequence>LSNEQQNMIDIALNNKSIFYTGLAGTGKSFLLEYLIEKLKLKYNNKGVTVTATTGLAALLIGRIMIHKFSQIGVMDRTKEEIILKIKNSHFLSKHIINTKVLIIDKISMLGCDAFDFINEVLQEIRGNVKPFGGVQLIITGDFFQLLPISNKKELICDKIIDFFVKENNMLKCVNCEAIFYKRYIGDLRRHFKNSHTSIWDVIKKYEEYEPM</sequence>
<dbReference type="InterPro" id="IPR027417">
    <property type="entry name" value="P-loop_NTPase"/>
</dbReference>
<dbReference type="EMBL" id="CAJVQB010133571">
    <property type="protein sequence ID" value="CAG8854119.1"/>
    <property type="molecule type" value="Genomic_DNA"/>
</dbReference>
<dbReference type="InterPro" id="IPR051055">
    <property type="entry name" value="PIF1_helicase"/>
</dbReference>